<dbReference type="InterPro" id="IPR001903">
    <property type="entry name" value="Rhabdo_glycop_FD"/>
</dbReference>
<dbReference type="GO" id="GO:0055036">
    <property type="term" value="C:virion membrane"/>
    <property type="evidence" value="ECO:0007669"/>
    <property type="project" value="UniProtKB-SubCell"/>
</dbReference>
<keyword evidence="4" id="KW-0945">Host-virus interaction</keyword>
<dbReference type="GO" id="GO:0033644">
    <property type="term" value="C:host cell membrane"/>
    <property type="evidence" value="ECO:0007669"/>
    <property type="project" value="UniProtKB-SubCell"/>
</dbReference>
<evidence type="ECO:0000256" key="14">
    <source>
        <dbReference type="ARBA" id="ARBA00023296"/>
    </source>
</evidence>
<dbReference type="OrthoDB" id="21147at10239"/>
<keyword evidence="9" id="KW-1043">Host membrane</keyword>
<comment type="subcellular location">
    <subcellularLocation>
        <location evidence="1">Host membrane</location>
        <topology evidence="1">Single-pass type I membrane protein</topology>
    </subcellularLocation>
    <subcellularLocation>
        <location evidence="2">Virion membrane</location>
        <topology evidence="2">Single-pass type I membrane protein</topology>
    </subcellularLocation>
</comment>
<evidence type="ECO:0000256" key="8">
    <source>
        <dbReference type="ARBA" id="ARBA00022844"/>
    </source>
</evidence>
<name>B3FRL4_9RHAB</name>
<evidence type="ECO:0000313" key="19">
    <source>
        <dbReference type="Proteomes" id="UP000098486"/>
    </source>
</evidence>
<keyword evidence="19" id="KW-1185">Reference proteome</keyword>
<evidence type="ECO:0000256" key="12">
    <source>
        <dbReference type="ARBA" id="ARBA00023136"/>
    </source>
</evidence>
<evidence type="ECO:0000256" key="1">
    <source>
        <dbReference type="ARBA" id="ARBA00004313"/>
    </source>
</evidence>
<feature type="transmembrane region" description="Helical" evidence="15">
    <location>
        <begin position="466"/>
        <end position="489"/>
    </location>
</feature>
<feature type="domain" description="Spike glycoprotein G central" evidence="17">
    <location>
        <begin position="269"/>
        <end position="389"/>
    </location>
</feature>
<dbReference type="SMR" id="B3FRL4"/>
<evidence type="ECO:0000256" key="5">
    <source>
        <dbReference type="ARBA" id="ARBA00022692"/>
    </source>
</evidence>
<protein>
    <submittedName>
        <fullName evidence="18">Glycoprotein</fullName>
    </submittedName>
</protein>
<keyword evidence="5 15" id="KW-0812">Transmembrane</keyword>
<sequence length="511" mass="57501">MTPAFILCMLLAGSSWAKFTIVFPQSQKGDWKDVPPNYRYCPSSADQNWHGDLLGVNIRAKMPKVHKAIKADGWMCHAAKWVTTCDYRWYGPQYITHSIHSFIPTKAQCEESIKQTKEGVWINPGFPPKNCGYASVSDAESIIVQATAHSVMIDEYSGDWLDSQFPTGRCTGSTCETIHNSTLWYADYQVTGLCDSALVSTEVTFYSEDGLMTSIGRQNTGYRSNYFPYEKGAAACRMKYCTHEGIRLPSGVWFEMVDKELLESVQMPECPAGLTISAPTQTSVDVSLILDVERMLDYSLCQETWSKVHSGLPISPVDLGYIAPKNPGAGPAFTIVNGTLKYFDTRYLRIDIEGPVLKKMTGKVSGTPTKRELWTEWFPYDDVEIGPNGVLKTPEGYKFPLYMIGHGLLDSDLQKTSQAEVFHHPQIAEAVQKLPDDETLFFGDTGISKNPVEVIEGWFSNWRSSVMAIVFAILLLVITVLMVRLCVAFRHFCCQKRHKIYNDLEMNQLRR</sequence>
<evidence type="ECO:0000256" key="11">
    <source>
        <dbReference type="ARBA" id="ARBA00022989"/>
    </source>
</evidence>
<keyword evidence="6" id="KW-0732">Signal</keyword>
<evidence type="ECO:0000256" key="6">
    <source>
        <dbReference type="ARBA" id="ARBA00022729"/>
    </source>
</evidence>
<comment type="similarity">
    <text evidence="3">Belongs to the vesiculovirus glycoprotein family.</text>
</comment>
<evidence type="ECO:0000256" key="15">
    <source>
        <dbReference type="SAM" id="Phobius"/>
    </source>
</evidence>
<keyword evidence="8" id="KW-0946">Virion</keyword>
<dbReference type="GO" id="GO:0019062">
    <property type="term" value="P:virion attachment to host cell"/>
    <property type="evidence" value="ECO:0007669"/>
    <property type="project" value="UniProtKB-KW"/>
</dbReference>
<dbReference type="RefSeq" id="YP_009094100.1">
    <property type="nucleotide sequence ID" value="NC_025353.1"/>
</dbReference>
<dbReference type="SUPFAM" id="SSF161008">
    <property type="entry name" value="Viral glycoprotein ectodomain-like"/>
    <property type="match status" value="1"/>
</dbReference>
<evidence type="ECO:0000256" key="7">
    <source>
        <dbReference type="ARBA" id="ARBA00022804"/>
    </source>
</evidence>
<proteinExistence type="inferred from homology"/>
<evidence type="ECO:0000313" key="18">
    <source>
        <dbReference type="EMBL" id="ACB47442.1"/>
    </source>
</evidence>
<dbReference type="InterPro" id="IPR055447">
    <property type="entry name" value="Rhabdo_glycop_CD"/>
</dbReference>
<dbReference type="Gene3D" id="2.30.30.640">
    <property type="match status" value="1"/>
</dbReference>
<keyword evidence="12 15" id="KW-0472">Membrane</keyword>
<keyword evidence="11 15" id="KW-1133">Transmembrane helix</keyword>
<dbReference type="Pfam" id="PF00974">
    <property type="entry name" value="Rhabdo_glycop_FD"/>
    <property type="match status" value="1"/>
</dbReference>
<evidence type="ECO:0000259" key="17">
    <source>
        <dbReference type="Pfam" id="PF24833"/>
    </source>
</evidence>
<keyword evidence="7" id="KW-1161">Viral attachment to host cell</keyword>
<keyword evidence="14" id="KW-1160">Virus entry into host cell</keyword>
<feature type="domain" description="Spike glycoprotein fusion" evidence="16">
    <location>
        <begin position="72"/>
        <end position="170"/>
    </location>
</feature>
<dbReference type="Gene3D" id="2.30.29.130">
    <property type="match status" value="1"/>
</dbReference>
<evidence type="ECO:0000259" key="16">
    <source>
        <dbReference type="Pfam" id="PF00974"/>
    </source>
</evidence>
<dbReference type="GeneID" id="20964383"/>
<dbReference type="GO" id="GO:0019031">
    <property type="term" value="C:viral envelope"/>
    <property type="evidence" value="ECO:0007669"/>
    <property type="project" value="UniProtKB-KW"/>
</dbReference>
<evidence type="ECO:0000256" key="3">
    <source>
        <dbReference type="ARBA" id="ARBA00005473"/>
    </source>
</evidence>
<organism evidence="18 19">
    <name type="scientific">Vesicular stomatitis Alagoas virus</name>
    <dbReference type="NCBI Taxonomy" id="198833"/>
    <lineage>
        <taxon>Viruses</taxon>
        <taxon>Riboviria</taxon>
        <taxon>Orthornavirae</taxon>
        <taxon>Negarnaviricota</taxon>
        <taxon>Haploviricotina</taxon>
        <taxon>Monjiviricetes</taxon>
        <taxon>Mononegavirales</taxon>
        <taxon>Rhabdoviridae</taxon>
        <taxon>Alpharhabdovirinae</taxon>
        <taxon>Vesiculovirus</taxon>
        <taxon>Vesiculovirus alagoas</taxon>
    </lineage>
</organism>
<evidence type="ECO:0000256" key="9">
    <source>
        <dbReference type="ARBA" id="ARBA00022870"/>
    </source>
</evidence>
<accession>B3FRL4</accession>
<evidence type="ECO:0000256" key="13">
    <source>
        <dbReference type="ARBA" id="ARBA00023180"/>
    </source>
</evidence>
<reference evidence="18 19" key="1">
    <citation type="journal article" date="2008" name="Arch. Virol.">
        <title>Characterization of the full-length genomic sequences of vesicular stomatitis Cocal and Alagoas viruses.</title>
        <authorList>
            <person name="Pauszek S.J."/>
            <person name="Allende R."/>
            <person name="Rodriguez L.L."/>
        </authorList>
    </citation>
    <scope>NUCLEOTIDE SEQUENCE [LARGE SCALE GENOMIC DNA]</scope>
    <source>
        <strain evidence="18">Indiana 3</strain>
    </source>
</reference>
<evidence type="ECO:0000256" key="4">
    <source>
        <dbReference type="ARBA" id="ARBA00022581"/>
    </source>
</evidence>
<keyword evidence="10" id="KW-0261">Viral envelope protein</keyword>
<dbReference type="Proteomes" id="UP000098486">
    <property type="component" value="Segment"/>
</dbReference>
<dbReference type="EMBL" id="EU373658">
    <property type="protein sequence ID" value="ACB47442.1"/>
    <property type="molecule type" value="Viral_cRNA"/>
</dbReference>
<dbReference type="Pfam" id="PF24833">
    <property type="entry name" value="Rhabdo_glycop_CD"/>
    <property type="match status" value="1"/>
</dbReference>
<dbReference type="GO" id="GO:0046718">
    <property type="term" value="P:symbiont entry into host cell"/>
    <property type="evidence" value="ECO:0007669"/>
    <property type="project" value="UniProtKB-KW"/>
</dbReference>
<dbReference type="KEGG" id="vg:20964383"/>
<evidence type="ECO:0000256" key="2">
    <source>
        <dbReference type="ARBA" id="ARBA00004563"/>
    </source>
</evidence>
<evidence type="ECO:0000256" key="10">
    <source>
        <dbReference type="ARBA" id="ARBA00022879"/>
    </source>
</evidence>
<keyword evidence="13" id="KW-0325">Glycoprotein</keyword>